<evidence type="ECO:0000313" key="3">
    <source>
        <dbReference type="Proteomes" id="UP001549164"/>
    </source>
</evidence>
<accession>A0ABV2ICT2</accession>
<feature type="transmembrane region" description="Helical" evidence="1">
    <location>
        <begin position="19"/>
        <end position="44"/>
    </location>
</feature>
<dbReference type="EMBL" id="JBEPLY010000005">
    <property type="protein sequence ID" value="MET3600052.1"/>
    <property type="molecule type" value="Genomic_DNA"/>
</dbReference>
<gene>
    <name evidence="2" type="ORF">ABID12_001992</name>
</gene>
<dbReference type="RefSeq" id="WP_354434077.1">
    <property type="nucleotide sequence ID" value="NZ_JBEPLY010000005.1"/>
</dbReference>
<keyword evidence="1" id="KW-0812">Transmembrane</keyword>
<comment type="caution">
    <text evidence="2">The sequence shown here is derived from an EMBL/GenBank/DDBJ whole genome shotgun (WGS) entry which is preliminary data.</text>
</comment>
<reference evidence="2 3" key="1">
    <citation type="submission" date="2024-06" db="EMBL/GenBank/DDBJ databases">
        <title>Genomic Encyclopedia of Type Strains, Phase IV (KMG-IV): sequencing the most valuable type-strain genomes for metagenomic binning, comparative biology and taxonomic classification.</title>
        <authorList>
            <person name="Goeker M."/>
        </authorList>
    </citation>
    <scope>NUCLEOTIDE SEQUENCE [LARGE SCALE GENOMIC DNA]</scope>
    <source>
        <strain evidence="2 3">DSM 28102</strain>
    </source>
</reference>
<keyword evidence="3" id="KW-1185">Reference proteome</keyword>
<evidence type="ECO:0000256" key="1">
    <source>
        <dbReference type="SAM" id="Phobius"/>
    </source>
</evidence>
<sequence>MSDQTAVPQRPPRLFLRRLAALIIDFLAYGILATFVVGALTMVVPQLKDGVASSFFYTRTCTPADRDVMPVFAAIERDWPKSDANDTKISARLCSIDSFFLPQKRLAVVSESREGEEDGATFTRSVSIQLDENDDPVFPSPFIERSVSSLQLIAFPLALALATIFLGWTPGKRLMSLHVTPDALAKVPPPLPPGKTVLREYLKFWPLIANNLIQFAIALGTPKASSVAEAVAWLETAGTDQRAIVDILVLNAATLLVLFVWWVWPFALWRGRMLYDGFIRAYVVLRN</sequence>
<feature type="transmembrane region" description="Helical" evidence="1">
    <location>
        <begin position="149"/>
        <end position="168"/>
    </location>
</feature>
<organism evidence="2 3">
    <name type="scientific">Martelella mangrovi</name>
    <dbReference type="NCBI Taxonomy" id="1397477"/>
    <lineage>
        <taxon>Bacteria</taxon>
        <taxon>Pseudomonadati</taxon>
        <taxon>Pseudomonadota</taxon>
        <taxon>Alphaproteobacteria</taxon>
        <taxon>Hyphomicrobiales</taxon>
        <taxon>Aurantimonadaceae</taxon>
        <taxon>Martelella</taxon>
    </lineage>
</organism>
<proteinExistence type="predicted"/>
<dbReference type="Proteomes" id="UP001549164">
    <property type="component" value="Unassembled WGS sequence"/>
</dbReference>
<evidence type="ECO:0008006" key="4">
    <source>
        <dbReference type="Google" id="ProtNLM"/>
    </source>
</evidence>
<feature type="transmembrane region" description="Helical" evidence="1">
    <location>
        <begin position="243"/>
        <end position="264"/>
    </location>
</feature>
<keyword evidence="1" id="KW-1133">Transmembrane helix</keyword>
<keyword evidence="1" id="KW-0472">Membrane</keyword>
<evidence type="ECO:0000313" key="2">
    <source>
        <dbReference type="EMBL" id="MET3600052.1"/>
    </source>
</evidence>
<name>A0ABV2ICT2_9HYPH</name>
<protein>
    <recommendedName>
        <fullName evidence="4">RDD domain-containing protein</fullName>
    </recommendedName>
</protein>